<proteinExistence type="predicted"/>
<reference evidence="2 3" key="1">
    <citation type="journal article" date="2012" name="J. Bacteriol.">
        <title>Draft Genome Sequence of Cecembia lonarensis Strain LW9T, Isolated from Lonar Lake, a Haloalkaline Lake in India.</title>
        <authorList>
            <person name="Shivaji S."/>
            <person name="Ara S."/>
            <person name="Singh A."/>
            <person name="Pinnaka A.K."/>
        </authorList>
    </citation>
    <scope>NUCLEOTIDE SEQUENCE [LARGE SCALE GENOMIC DNA]</scope>
    <source>
        <strain evidence="2 3">LW9</strain>
    </source>
</reference>
<dbReference type="OrthoDB" id="839951at2"/>
<dbReference type="AlphaFoldDB" id="K1LJL6"/>
<feature type="coiled-coil region" evidence="1">
    <location>
        <begin position="40"/>
        <end position="67"/>
    </location>
</feature>
<dbReference type="Proteomes" id="UP000004478">
    <property type="component" value="Unassembled WGS sequence"/>
</dbReference>
<accession>K1LJL6</accession>
<comment type="caution">
    <text evidence="2">The sequence shown here is derived from an EMBL/GenBank/DDBJ whole genome shotgun (WGS) entry which is preliminary data.</text>
</comment>
<dbReference type="EMBL" id="AMGM01000008">
    <property type="protein sequence ID" value="EKB50523.1"/>
    <property type="molecule type" value="Genomic_DNA"/>
</dbReference>
<organism evidence="2 3">
    <name type="scientific">Cecembia lonarensis (strain CCUG 58316 / KCTC 22772 / LW9)</name>
    <dbReference type="NCBI Taxonomy" id="1225176"/>
    <lineage>
        <taxon>Bacteria</taxon>
        <taxon>Pseudomonadati</taxon>
        <taxon>Bacteroidota</taxon>
        <taxon>Cytophagia</taxon>
        <taxon>Cytophagales</taxon>
        <taxon>Cyclobacteriaceae</taxon>
        <taxon>Cecembia</taxon>
    </lineage>
</organism>
<keyword evidence="1" id="KW-0175">Coiled coil</keyword>
<evidence type="ECO:0000313" key="2">
    <source>
        <dbReference type="EMBL" id="EKB50523.1"/>
    </source>
</evidence>
<protein>
    <submittedName>
        <fullName evidence="2">Uncharacterized protein</fullName>
    </submittedName>
</protein>
<keyword evidence="3" id="KW-1185">Reference proteome</keyword>
<evidence type="ECO:0000313" key="3">
    <source>
        <dbReference type="Proteomes" id="UP000004478"/>
    </source>
</evidence>
<sequence length="108" mass="12614">MKTLIYLIFVGLFLLPIKNGVRIVYIEDEPTDIQEMIFFKKESNNHLDRGEKLLHEAENELIEIAKERGVEVVEIFVIEMQHGEIPTESQFGKRGYVSLWVSLKNHNN</sequence>
<dbReference type="RefSeq" id="WP_009183949.1">
    <property type="nucleotide sequence ID" value="NZ_AMGM01000008.1"/>
</dbReference>
<gene>
    <name evidence="2" type="ORF">B879_00905</name>
</gene>
<evidence type="ECO:0000256" key="1">
    <source>
        <dbReference type="SAM" id="Coils"/>
    </source>
</evidence>
<name>K1LJL6_CECL9</name>